<accession>A0A7X3JYE4</accession>
<dbReference type="RefSeq" id="WP_157333444.1">
    <property type="nucleotide sequence ID" value="NZ_RHLK01000002.1"/>
</dbReference>
<evidence type="ECO:0000313" key="7">
    <source>
        <dbReference type="EMBL" id="MVO98897.1"/>
    </source>
</evidence>
<keyword evidence="3" id="KW-1003">Cell membrane</keyword>
<dbReference type="InterPro" id="IPR007210">
    <property type="entry name" value="ABC_Gly_betaine_transp_sub-bd"/>
</dbReference>
<evidence type="ECO:0000313" key="8">
    <source>
        <dbReference type="Proteomes" id="UP000490800"/>
    </source>
</evidence>
<feature type="domain" description="ABC-type glycine betaine transport system substrate-binding" evidence="6">
    <location>
        <begin position="39"/>
        <end position="285"/>
    </location>
</feature>
<dbReference type="AlphaFoldDB" id="A0A7X3JYE4"/>
<dbReference type="Pfam" id="PF04069">
    <property type="entry name" value="OpuAC"/>
    <property type="match status" value="1"/>
</dbReference>
<evidence type="ECO:0000256" key="1">
    <source>
        <dbReference type="ARBA" id="ARBA00004236"/>
    </source>
</evidence>
<feature type="signal peptide" evidence="5">
    <location>
        <begin position="1"/>
        <end position="31"/>
    </location>
</feature>
<keyword evidence="5" id="KW-0732">Signal</keyword>
<dbReference type="PROSITE" id="PS51257">
    <property type="entry name" value="PROKAR_LIPOPROTEIN"/>
    <property type="match status" value="1"/>
</dbReference>
<feature type="chain" id="PRO_5039299498" evidence="5">
    <location>
        <begin position="32"/>
        <end position="301"/>
    </location>
</feature>
<dbReference type="GO" id="GO:0015226">
    <property type="term" value="F:carnitine transmembrane transporter activity"/>
    <property type="evidence" value="ECO:0007669"/>
    <property type="project" value="TreeGrafter"/>
</dbReference>
<comment type="subcellular location">
    <subcellularLocation>
        <location evidence="1">Cell membrane</location>
    </subcellularLocation>
</comment>
<evidence type="ECO:0000256" key="4">
    <source>
        <dbReference type="ARBA" id="ARBA00023136"/>
    </source>
</evidence>
<dbReference type="CDD" id="cd13639">
    <property type="entry name" value="PBP2_OpuAC_like"/>
    <property type="match status" value="1"/>
</dbReference>
<proteinExistence type="predicted"/>
<dbReference type="Proteomes" id="UP000490800">
    <property type="component" value="Unassembled WGS sequence"/>
</dbReference>
<keyword evidence="8" id="KW-1185">Reference proteome</keyword>
<keyword evidence="4" id="KW-0472">Membrane</keyword>
<sequence length="301" mass="32997">MTGVFRITFKKWSVLLSVVLAVALVAGCSNGGGSGEKQKTIKLAYVAWDSEIASTNVVKHVLETKMNYKVEMLQVDAGPMWAGVADGSADAMVAAWLPSTHASYVEKYKSSMEDLGPNLDGTKTGLAVPAYMDIKSIEDLKKPEVAKSLNNQLIGIEPGAGIMMATEQAVKDYALSEYKLVESSSAAMAQELQKAYDQKKPIVVTGWTPHWKFAKMDLKYLEDPKNVYGGAEQIHTMARKGLKEDQPAAHQFLDQFEWTAEDMAQVMVAIQEGKSPEDAAKEWVEANADKVNTWTKGIEIK</sequence>
<dbReference type="Gene3D" id="3.40.190.100">
    <property type="entry name" value="Glycine betaine-binding periplasmic protein, domain 2"/>
    <property type="match status" value="1"/>
</dbReference>
<evidence type="ECO:0000256" key="5">
    <source>
        <dbReference type="SAM" id="SignalP"/>
    </source>
</evidence>
<dbReference type="SUPFAM" id="SSF53850">
    <property type="entry name" value="Periplasmic binding protein-like II"/>
    <property type="match status" value="1"/>
</dbReference>
<comment type="caution">
    <text evidence="7">The sequence shown here is derived from an EMBL/GenBank/DDBJ whole genome shotgun (WGS) entry which is preliminary data.</text>
</comment>
<dbReference type="GO" id="GO:0043190">
    <property type="term" value="C:ATP-binding cassette (ABC) transporter complex"/>
    <property type="evidence" value="ECO:0007669"/>
    <property type="project" value="InterPro"/>
</dbReference>
<organism evidence="7 8">
    <name type="scientific">Paenibacillus lutrae</name>
    <dbReference type="NCBI Taxonomy" id="2078573"/>
    <lineage>
        <taxon>Bacteria</taxon>
        <taxon>Bacillati</taxon>
        <taxon>Bacillota</taxon>
        <taxon>Bacilli</taxon>
        <taxon>Bacillales</taxon>
        <taxon>Paenibacillaceae</taxon>
        <taxon>Paenibacillus</taxon>
    </lineage>
</organism>
<dbReference type="EMBL" id="RHLK01000002">
    <property type="protein sequence ID" value="MVO98897.1"/>
    <property type="molecule type" value="Genomic_DNA"/>
</dbReference>
<dbReference type="GO" id="GO:0031460">
    <property type="term" value="P:glycine betaine transport"/>
    <property type="evidence" value="ECO:0007669"/>
    <property type="project" value="TreeGrafter"/>
</dbReference>
<keyword evidence="2" id="KW-0813">Transport</keyword>
<dbReference type="OrthoDB" id="9787902at2"/>
<dbReference type="Gene3D" id="3.10.105.10">
    <property type="entry name" value="Dipeptide-binding Protein, Domain 3"/>
    <property type="match status" value="2"/>
</dbReference>
<dbReference type="GO" id="GO:0005275">
    <property type="term" value="F:amine transmembrane transporter activity"/>
    <property type="evidence" value="ECO:0007669"/>
    <property type="project" value="TreeGrafter"/>
</dbReference>
<name>A0A7X3JYE4_9BACL</name>
<evidence type="ECO:0000256" key="3">
    <source>
        <dbReference type="ARBA" id="ARBA00022475"/>
    </source>
</evidence>
<protein>
    <submittedName>
        <fullName evidence="7">Glycine/betaine ABC transporter</fullName>
    </submittedName>
</protein>
<evidence type="ECO:0000256" key="2">
    <source>
        <dbReference type="ARBA" id="ARBA00022448"/>
    </source>
</evidence>
<dbReference type="GO" id="GO:0015871">
    <property type="term" value="P:choline transport"/>
    <property type="evidence" value="ECO:0007669"/>
    <property type="project" value="TreeGrafter"/>
</dbReference>
<evidence type="ECO:0000259" key="6">
    <source>
        <dbReference type="Pfam" id="PF04069"/>
    </source>
</evidence>
<gene>
    <name evidence="7" type="ORF">EDM21_05080</name>
</gene>
<dbReference type="PANTHER" id="PTHR47737:SF1">
    <property type="entry name" value="GLYCINE BETAINE_PROLINE BETAINE TRANSPORT SYSTEM PERMEASE PROTEIN PROW"/>
    <property type="match status" value="1"/>
</dbReference>
<dbReference type="PANTHER" id="PTHR47737">
    <property type="entry name" value="GLYCINE BETAINE/PROLINE BETAINE TRANSPORT SYSTEM PERMEASE PROTEIN PROW"/>
    <property type="match status" value="1"/>
</dbReference>
<reference evidence="7 8" key="1">
    <citation type="journal article" date="2019" name="Microorganisms">
        <title>Paenibacillus lutrae sp. nov., A Chitinolytic Species Isolated from A River Otter in Castril Natural Park, Granada, Spain.</title>
        <authorList>
            <person name="Rodriguez M."/>
            <person name="Reina J.C."/>
            <person name="Bejar V."/>
            <person name="Llamas I."/>
        </authorList>
    </citation>
    <scope>NUCLEOTIDE SEQUENCE [LARGE SCALE GENOMIC DNA]</scope>
    <source>
        <strain evidence="7 8">N10</strain>
    </source>
</reference>